<dbReference type="InterPro" id="IPR040198">
    <property type="entry name" value="Fido_containing"/>
</dbReference>
<organism evidence="4 5">
    <name type="scientific">Rhodoplanes roseus</name>
    <dbReference type="NCBI Taxonomy" id="29409"/>
    <lineage>
        <taxon>Bacteria</taxon>
        <taxon>Pseudomonadati</taxon>
        <taxon>Pseudomonadota</taxon>
        <taxon>Alphaproteobacteria</taxon>
        <taxon>Hyphomicrobiales</taxon>
        <taxon>Nitrobacteraceae</taxon>
        <taxon>Rhodoplanes</taxon>
    </lineage>
</organism>
<dbReference type="PANTHER" id="PTHR13504:SF38">
    <property type="entry name" value="FIDO DOMAIN-CONTAINING PROTEIN"/>
    <property type="match status" value="1"/>
</dbReference>
<dbReference type="PANTHER" id="PTHR13504">
    <property type="entry name" value="FIDO DOMAIN-CONTAINING PROTEIN DDB_G0283145"/>
    <property type="match status" value="1"/>
</dbReference>
<keyword evidence="2" id="KW-0547">Nucleotide-binding</keyword>
<dbReference type="SUPFAM" id="SSF140931">
    <property type="entry name" value="Fic-like"/>
    <property type="match status" value="1"/>
</dbReference>
<evidence type="ECO:0000259" key="3">
    <source>
        <dbReference type="PROSITE" id="PS51459"/>
    </source>
</evidence>
<accession>A0A327L4A7</accession>
<evidence type="ECO:0000313" key="4">
    <source>
        <dbReference type="EMBL" id="RAI44663.1"/>
    </source>
</evidence>
<dbReference type="InterPro" id="IPR036597">
    <property type="entry name" value="Fido-like_dom_sf"/>
</dbReference>
<evidence type="ECO:0000313" key="5">
    <source>
        <dbReference type="Proteomes" id="UP000249130"/>
    </source>
</evidence>
<dbReference type="Proteomes" id="UP000249130">
    <property type="component" value="Unassembled WGS sequence"/>
</dbReference>
<dbReference type="Gene3D" id="1.10.3290.10">
    <property type="entry name" value="Fido-like domain"/>
    <property type="match status" value="1"/>
</dbReference>
<feature type="binding site" evidence="2">
    <location>
        <begin position="155"/>
        <end position="158"/>
    </location>
    <ligand>
        <name>ATP</name>
        <dbReference type="ChEBI" id="CHEBI:30616"/>
    </ligand>
</feature>
<sequence>MTVAAMEPLLPETGQDLEDLAIELVAKSNALAGRLNPALSAALGDLVRSMNCYYSNLIEGHNTLPIDIDRALAGDFANDETKRNLQLEARAHIEVQQMIDRGDGPGPIVSREFILWLHRSFGERLPDELLRVEDSDTKEKLEIVPGELRTRHVVVGRHIPPAPDELPAFLARFTEAYASKHLSTLRKIIGVAAAHHRLLWIHPFLDGNGRVTRLFSHAWLRELGVGSALWSVSRGLARNVETYKALLMAADEPRRGDLDGRGNITQAGLDEFCRFFLSTCVDQVTFMEGLLEPAEMLRRMEIWAEEEVRAKRLLKGSWPLLREAVIAGEFARGRAAALTGYETRQARTVLNTLIKAGYLVAPTPRSTVRLGFPVSVLERWLPRLYIPATV</sequence>
<feature type="active site" evidence="1">
    <location>
        <position position="202"/>
    </location>
</feature>
<comment type="caution">
    <text evidence="4">The sequence shown here is derived from an EMBL/GenBank/DDBJ whole genome shotgun (WGS) entry which is preliminary data.</text>
</comment>
<keyword evidence="5" id="KW-1185">Reference proteome</keyword>
<reference evidence="4 5" key="1">
    <citation type="submission" date="2017-07" db="EMBL/GenBank/DDBJ databases">
        <title>Draft Genome Sequences of Select Purple Nonsulfur Bacteria.</title>
        <authorList>
            <person name="Lasarre B."/>
            <person name="Mckinlay J.B."/>
        </authorList>
    </citation>
    <scope>NUCLEOTIDE SEQUENCE [LARGE SCALE GENOMIC DNA]</scope>
    <source>
        <strain evidence="4 5">DSM 5909</strain>
    </source>
</reference>
<dbReference type="AlphaFoldDB" id="A0A327L4A7"/>
<protein>
    <submittedName>
        <fullName evidence="4">Filamentation protein</fullName>
    </submittedName>
</protein>
<dbReference type="EMBL" id="NPEX01000037">
    <property type="protein sequence ID" value="RAI44663.1"/>
    <property type="molecule type" value="Genomic_DNA"/>
</dbReference>
<keyword evidence="2" id="KW-0067">ATP-binding</keyword>
<evidence type="ECO:0000256" key="1">
    <source>
        <dbReference type="PIRSR" id="PIRSR640198-1"/>
    </source>
</evidence>
<feature type="binding site" evidence="2">
    <location>
        <begin position="206"/>
        <end position="213"/>
    </location>
    <ligand>
        <name>ATP</name>
        <dbReference type="ChEBI" id="CHEBI:30616"/>
    </ligand>
</feature>
<dbReference type="Pfam" id="PF02661">
    <property type="entry name" value="Fic"/>
    <property type="match status" value="1"/>
</dbReference>
<dbReference type="InterPro" id="IPR003812">
    <property type="entry name" value="Fido"/>
</dbReference>
<feature type="domain" description="Fido" evidence="3">
    <location>
        <begin position="109"/>
        <end position="278"/>
    </location>
</feature>
<proteinExistence type="predicted"/>
<dbReference type="RefSeq" id="WP_111418498.1">
    <property type="nucleotide sequence ID" value="NZ_NPEX01000037.1"/>
</dbReference>
<dbReference type="GO" id="GO:0005524">
    <property type="term" value="F:ATP binding"/>
    <property type="evidence" value="ECO:0007669"/>
    <property type="project" value="UniProtKB-KW"/>
</dbReference>
<dbReference type="PROSITE" id="PS51459">
    <property type="entry name" value="FIDO"/>
    <property type="match status" value="1"/>
</dbReference>
<gene>
    <name evidence="4" type="ORF">CH341_07910</name>
</gene>
<dbReference type="OrthoDB" id="9813719at2"/>
<name>A0A327L4A7_9BRAD</name>
<evidence type="ECO:0000256" key="2">
    <source>
        <dbReference type="PIRSR" id="PIRSR640198-2"/>
    </source>
</evidence>